<evidence type="ECO:0000256" key="1">
    <source>
        <dbReference type="SAM" id="MobiDB-lite"/>
    </source>
</evidence>
<dbReference type="InterPro" id="IPR036397">
    <property type="entry name" value="RNaseH_sf"/>
</dbReference>
<evidence type="ECO:0000313" key="3">
    <source>
        <dbReference type="EMBL" id="TQL73717.1"/>
    </source>
</evidence>
<dbReference type="SUPFAM" id="SSF53098">
    <property type="entry name" value="Ribonuclease H-like"/>
    <property type="match status" value="1"/>
</dbReference>
<dbReference type="InterPro" id="IPR012337">
    <property type="entry name" value="RNaseH-like_sf"/>
</dbReference>
<feature type="compositionally biased region" description="Polar residues" evidence="1">
    <location>
        <begin position="265"/>
        <end position="274"/>
    </location>
</feature>
<proteinExistence type="predicted"/>
<dbReference type="GO" id="GO:0003676">
    <property type="term" value="F:nucleic acid binding"/>
    <property type="evidence" value="ECO:0007669"/>
    <property type="project" value="InterPro"/>
</dbReference>
<keyword evidence="2" id="KW-1133">Transmembrane helix</keyword>
<organism evidence="3 4">
    <name type="scientific">Enteractinococcus coprophilus</name>
    <dbReference type="NCBI Taxonomy" id="1027633"/>
    <lineage>
        <taxon>Bacteria</taxon>
        <taxon>Bacillati</taxon>
        <taxon>Actinomycetota</taxon>
        <taxon>Actinomycetes</taxon>
        <taxon>Micrococcales</taxon>
        <taxon>Micrococcaceae</taxon>
    </lineage>
</organism>
<dbReference type="OrthoDB" id="9820827at2"/>
<feature type="compositionally biased region" description="Basic and acidic residues" evidence="1">
    <location>
        <begin position="357"/>
        <end position="372"/>
    </location>
</feature>
<feature type="compositionally biased region" description="Polar residues" evidence="1">
    <location>
        <begin position="483"/>
        <end position="494"/>
    </location>
</feature>
<evidence type="ECO:0000313" key="4">
    <source>
        <dbReference type="Proteomes" id="UP000319746"/>
    </source>
</evidence>
<dbReference type="RefSeq" id="WP_141863852.1">
    <property type="nucleotide sequence ID" value="NZ_BAABAN010000017.1"/>
</dbReference>
<feature type="compositionally biased region" description="Low complexity" evidence="1">
    <location>
        <begin position="331"/>
        <end position="342"/>
    </location>
</feature>
<feature type="region of interest" description="Disordered" evidence="1">
    <location>
        <begin position="481"/>
        <end position="510"/>
    </location>
</feature>
<feature type="region of interest" description="Disordered" evidence="1">
    <location>
        <begin position="238"/>
        <end position="274"/>
    </location>
</feature>
<dbReference type="EMBL" id="VFOU01000001">
    <property type="protein sequence ID" value="TQL73717.1"/>
    <property type="molecule type" value="Genomic_DNA"/>
</dbReference>
<sequence length="585" mass="62722">MSKLSFVALSLQTTHLDPASVSRVTYVKLVDGNITRQDDIPIIPPTGKLKATDEQAERSHITWNATLEKLGMMIGKLPIVSYYRDADKEIFHAASRQLNIEPPVLHWLDCRELARKLLPELPDVQLSTVLKTLDLYDDYADSSAVEQTTQIVIALAQRQDAQTVAQLWDELYNQPENLLGLDSTFEGAADSGSSTDDDDVIDAPSAAEVLPFAPAVGAAGQTEQAEQAAEPIFADAAPAEATQDESGDAPASPGHAPSLDEATEVASSTQTDTQLPAAHAETAVDQVLPPAPGSDELPLFLQEPTRDERDDLHTEATEPDAQPDTAAELAGATATSSSQSVGSDDESVESLDAALDEETRVDEAVEESHTEHSQPLAPPALNKKSVEPADDVPVERVDEDAVDPHEPETSRAFLEETAPEVIAQQDIESAAPEQAEPADLVAADEVFSDSPQEEPHPAEAKEAPVLATTARPPVVTPIGDRASQPTDSMAQPQTAHAVKVSDRPRVSRTSRPASNVNQIFGFVGLFVFGLLSIIGIVLVVMASMLFFTENSLMLETKIAGMILTLAITLLSLLMTSVSYRSFRQK</sequence>
<keyword evidence="2" id="KW-0472">Membrane</keyword>
<feature type="transmembrane region" description="Helical" evidence="2">
    <location>
        <begin position="558"/>
        <end position="579"/>
    </location>
</feature>
<accession>A0A543AMA3</accession>
<dbReference type="Proteomes" id="UP000319746">
    <property type="component" value="Unassembled WGS sequence"/>
</dbReference>
<feature type="transmembrane region" description="Helical" evidence="2">
    <location>
        <begin position="519"/>
        <end position="546"/>
    </location>
</feature>
<dbReference type="AlphaFoldDB" id="A0A543AMA3"/>
<dbReference type="Gene3D" id="3.30.420.10">
    <property type="entry name" value="Ribonuclease H-like superfamily/Ribonuclease H"/>
    <property type="match status" value="1"/>
</dbReference>
<name>A0A543AMA3_9MICC</name>
<evidence type="ECO:0000256" key="2">
    <source>
        <dbReference type="SAM" id="Phobius"/>
    </source>
</evidence>
<protein>
    <submittedName>
        <fullName evidence="3">Uncharacterized protein</fullName>
    </submittedName>
</protein>
<keyword evidence="4" id="KW-1185">Reference proteome</keyword>
<gene>
    <name evidence="3" type="ORF">FB556_0160</name>
</gene>
<keyword evidence="2" id="KW-0812">Transmembrane</keyword>
<feature type="region of interest" description="Disordered" evidence="1">
    <location>
        <begin position="308"/>
        <end position="416"/>
    </location>
</feature>
<comment type="caution">
    <text evidence="3">The sequence shown here is derived from an EMBL/GenBank/DDBJ whole genome shotgun (WGS) entry which is preliminary data.</text>
</comment>
<feature type="compositionally biased region" description="Acidic residues" evidence="1">
    <location>
        <begin position="343"/>
        <end position="356"/>
    </location>
</feature>
<feature type="compositionally biased region" description="Acidic residues" evidence="1">
    <location>
        <begin position="388"/>
        <end position="401"/>
    </location>
</feature>
<reference evidence="3 4" key="1">
    <citation type="submission" date="2019-06" db="EMBL/GenBank/DDBJ databases">
        <title>Sequencing the genomes of 1000 actinobacteria strains.</title>
        <authorList>
            <person name="Klenk H.-P."/>
        </authorList>
    </citation>
    <scope>NUCLEOTIDE SEQUENCE [LARGE SCALE GENOMIC DNA]</scope>
    <source>
        <strain evidence="3 4">DSM 24083</strain>
    </source>
</reference>